<sequence length="89" mass="9864">MCNELRPEVDQTKGRPPCGQKPRNPSQLGPIVLEDFKVEPGPDRAEKKALLGIETRKRLRGRAVCSAWRALLCAQNLITSLCLDKPGRA</sequence>
<evidence type="ECO:0000256" key="1">
    <source>
        <dbReference type="SAM" id="MobiDB-lite"/>
    </source>
</evidence>
<evidence type="ECO:0000313" key="3">
    <source>
        <dbReference type="Proteomes" id="UP000735302"/>
    </source>
</evidence>
<gene>
    <name evidence="2" type="ORF">PoB_004621500</name>
</gene>
<dbReference type="AlphaFoldDB" id="A0AAV4BKY7"/>
<comment type="caution">
    <text evidence="2">The sequence shown here is derived from an EMBL/GenBank/DDBJ whole genome shotgun (WGS) entry which is preliminary data.</text>
</comment>
<reference evidence="2 3" key="1">
    <citation type="journal article" date="2021" name="Elife">
        <title>Chloroplast acquisition without the gene transfer in kleptoplastic sea slugs, Plakobranchus ocellatus.</title>
        <authorList>
            <person name="Maeda T."/>
            <person name="Takahashi S."/>
            <person name="Yoshida T."/>
            <person name="Shimamura S."/>
            <person name="Takaki Y."/>
            <person name="Nagai Y."/>
            <person name="Toyoda A."/>
            <person name="Suzuki Y."/>
            <person name="Arimoto A."/>
            <person name="Ishii H."/>
            <person name="Satoh N."/>
            <person name="Nishiyama T."/>
            <person name="Hasebe M."/>
            <person name="Maruyama T."/>
            <person name="Minagawa J."/>
            <person name="Obokata J."/>
            <person name="Shigenobu S."/>
        </authorList>
    </citation>
    <scope>NUCLEOTIDE SEQUENCE [LARGE SCALE GENOMIC DNA]</scope>
</reference>
<accession>A0AAV4BKY7</accession>
<dbReference type="EMBL" id="BLXT01005083">
    <property type="protein sequence ID" value="GFO19710.1"/>
    <property type="molecule type" value="Genomic_DNA"/>
</dbReference>
<feature type="compositionally biased region" description="Basic and acidic residues" evidence="1">
    <location>
        <begin position="1"/>
        <end position="13"/>
    </location>
</feature>
<name>A0AAV4BKY7_9GAST</name>
<keyword evidence="3" id="KW-1185">Reference proteome</keyword>
<dbReference type="Proteomes" id="UP000735302">
    <property type="component" value="Unassembled WGS sequence"/>
</dbReference>
<proteinExistence type="predicted"/>
<protein>
    <submittedName>
        <fullName evidence="2">Uncharacterized protein</fullName>
    </submittedName>
</protein>
<organism evidence="2 3">
    <name type="scientific">Plakobranchus ocellatus</name>
    <dbReference type="NCBI Taxonomy" id="259542"/>
    <lineage>
        <taxon>Eukaryota</taxon>
        <taxon>Metazoa</taxon>
        <taxon>Spiralia</taxon>
        <taxon>Lophotrochozoa</taxon>
        <taxon>Mollusca</taxon>
        <taxon>Gastropoda</taxon>
        <taxon>Heterobranchia</taxon>
        <taxon>Euthyneura</taxon>
        <taxon>Panpulmonata</taxon>
        <taxon>Sacoglossa</taxon>
        <taxon>Placobranchoidea</taxon>
        <taxon>Plakobranchidae</taxon>
        <taxon>Plakobranchus</taxon>
    </lineage>
</organism>
<evidence type="ECO:0000313" key="2">
    <source>
        <dbReference type="EMBL" id="GFO19710.1"/>
    </source>
</evidence>
<feature type="region of interest" description="Disordered" evidence="1">
    <location>
        <begin position="1"/>
        <end position="28"/>
    </location>
</feature>